<gene>
    <name evidence="3" type="ordered locus">Psta_0207</name>
</gene>
<dbReference type="eggNOG" id="COG2340">
    <property type="taxonomic scope" value="Bacteria"/>
</dbReference>
<name>D2R1B8_PIRSD</name>
<dbReference type="PANTHER" id="PTHR31157:SF1">
    <property type="entry name" value="SCP DOMAIN-CONTAINING PROTEIN"/>
    <property type="match status" value="1"/>
</dbReference>
<sequence precursor="true">MKRFLCLAVIFALAGRLIADDAATAKSEEASTNQASTATAKDNAVQEVPLHQHPTILKMLKRNNEIRARLGLRPHRINPALTQAAQDHARYMARTRDFSHYSNGGPQYRAGRFSFRGFVRENIAWNYRDVDQTFNAWQASGGHYASIVSDSTEAGFGYAVSSTGETYWVGVYGNGTKEDIQIATKQLEKEAAELAAKEYAAAQKAAAEEGDVKLAVAEETDGAKTVVKPASVEMPVTPMAAPMSKAPMGGM</sequence>
<evidence type="ECO:0000313" key="4">
    <source>
        <dbReference type="Proteomes" id="UP000001887"/>
    </source>
</evidence>
<organism evidence="3 4">
    <name type="scientific">Pirellula staleyi (strain ATCC 27377 / DSM 6068 / ICPB 4128)</name>
    <name type="common">Pirella staleyi</name>
    <dbReference type="NCBI Taxonomy" id="530564"/>
    <lineage>
        <taxon>Bacteria</taxon>
        <taxon>Pseudomonadati</taxon>
        <taxon>Planctomycetota</taxon>
        <taxon>Planctomycetia</taxon>
        <taxon>Pirellulales</taxon>
        <taxon>Pirellulaceae</taxon>
        <taxon>Pirellula</taxon>
    </lineage>
</organism>
<dbReference type="InterPro" id="IPR035940">
    <property type="entry name" value="CAP_sf"/>
</dbReference>
<dbReference type="AlphaFoldDB" id="D2R1B8"/>
<dbReference type="KEGG" id="psl:Psta_0207"/>
<dbReference type="InterPro" id="IPR014044">
    <property type="entry name" value="CAP_dom"/>
</dbReference>
<dbReference type="Pfam" id="PF00188">
    <property type="entry name" value="CAP"/>
    <property type="match status" value="1"/>
</dbReference>
<reference evidence="3 4" key="1">
    <citation type="journal article" date="2009" name="Stand. Genomic Sci.">
        <title>Complete genome sequence of Pirellula staleyi type strain (ATCC 27377).</title>
        <authorList>
            <person name="Clum A."/>
            <person name="Tindall B.J."/>
            <person name="Sikorski J."/>
            <person name="Ivanova N."/>
            <person name="Mavrommatis K."/>
            <person name="Lucas S."/>
            <person name="Glavina del Rio T."/>
            <person name="Nolan M."/>
            <person name="Chen F."/>
            <person name="Tice H."/>
            <person name="Pitluck S."/>
            <person name="Cheng J.F."/>
            <person name="Chertkov O."/>
            <person name="Brettin T."/>
            <person name="Han C."/>
            <person name="Detter J.C."/>
            <person name="Kuske C."/>
            <person name="Bruce D."/>
            <person name="Goodwin L."/>
            <person name="Ovchinikova G."/>
            <person name="Pati A."/>
            <person name="Mikhailova N."/>
            <person name="Chen A."/>
            <person name="Palaniappan K."/>
            <person name="Land M."/>
            <person name="Hauser L."/>
            <person name="Chang Y.J."/>
            <person name="Jeffries C.D."/>
            <person name="Chain P."/>
            <person name="Rohde M."/>
            <person name="Goker M."/>
            <person name="Bristow J."/>
            <person name="Eisen J.A."/>
            <person name="Markowitz V."/>
            <person name="Hugenholtz P."/>
            <person name="Kyrpides N.C."/>
            <person name="Klenk H.P."/>
            <person name="Lapidus A."/>
        </authorList>
    </citation>
    <scope>NUCLEOTIDE SEQUENCE [LARGE SCALE GENOMIC DNA]</scope>
    <source>
        <strain evidence="4">ATCC 27377 / DSM 6068 / ICPB 4128</strain>
    </source>
</reference>
<dbReference type="EMBL" id="CP001848">
    <property type="protein sequence ID" value="ADB14903.1"/>
    <property type="molecule type" value="Genomic_DNA"/>
</dbReference>
<proteinExistence type="predicted"/>
<dbReference type="SUPFAM" id="SSF55797">
    <property type="entry name" value="PR-1-like"/>
    <property type="match status" value="1"/>
</dbReference>
<feature type="chain" id="PRO_5003035361" evidence="1">
    <location>
        <begin position="20"/>
        <end position="251"/>
    </location>
</feature>
<feature type="domain" description="SCP" evidence="2">
    <location>
        <begin position="62"/>
        <end position="172"/>
    </location>
</feature>
<dbReference type="STRING" id="530564.Psta_0207"/>
<accession>D2R1B8</accession>
<evidence type="ECO:0000259" key="2">
    <source>
        <dbReference type="Pfam" id="PF00188"/>
    </source>
</evidence>
<dbReference type="CDD" id="cd05379">
    <property type="entry name" value="CAP_bacterial"/>
    <property type="match status" value="1"/>
</dbReference>
<protein>
    <submittedName>
        <fullName evidence="3">SCP-like extracellular</fullName>
    </submittedName>
</protein>
<keyword evidence="4" id="KW-1185">Reference proteome</keyword>
<dbReference type="HOGENOM" id="CLU_1106344_0_0_0"/>
<evidence type="ECO:0000256" key="1">
    <source>
        <dbReference type="SAM" id="SignalP"/>
    </source>
</evidence>
<keyword evidence="1" id="KW-0732">Signal</keyword>
<dbReference type="PANTHER" id="PTHR31157">
    <property type="entry name" value="SCP DOMAIN-CONTAINING PROTEIN"/>
    <property type="match status" value="1"/>
</dbReference>
<feature type="signal peptide" evidence="1">
    <location>
        <begin position="1"/>
        <end position="19"/>
    </location>
</feature>
<dbReference type="Proteomes" id="UP000001887">
    <property type="component" value="Chromosome"/>
</dbReference>
<dbReference type="Gene3D" id="3.40.33.10">
    <property type="entry name" value="CAP"/>
    <property type="match status" value="1"/>
</dbReference>
<evidence type="ECO:0000313" key="3">
    <source>
        <dbReference type="EMBL" id="ADB14903.1"/>
    </source>
</evidence>